<keyword evidence="5" id="KW-0133">Cell shape</keyword>
<keyword evidence="4 17" id="KW-0812">Transmembrane</keyword>
<evidence type="ECO:0000256" key="7">
    <source>
        <dbReference type="ARBA" id="ARBA00022989"/>
    </source>
</evidence>
<reference evidence="18" key="1">
    <citation type="journal article" date="2014" name="Int. J. Syst. Evol. Microbiol.">
        <title>Complete genome sequence of Corynebacterium casei LMG S-19264T (=DSM 44701T), isolated from a smear-ripened cheese.</title>
        <authorList>
            <consortium name="US DOE Joint Genome Institute (JGI-PGF)"/>
            <person name="Walter F."/>
            <person name="Albersmeier A."/>
            <person name="Kalinowski J."/>
            <person name="Ruckert C."/>
        </authorList>
    </citation>
    <scope>NUCLEOTIDE SEQUENCE</scope>
    <source>
        <strain evidence="18">JCM 15325</strain>
    </source>
</reference>
<evidence type="ECO:0000256" key="15">
    <source>
        <dbReference type="ARBA" id="ARBA00049902"/>
    </source>
</evidence>
<dbReference type="GO" id="GO:0015648">
    <property type="term" value="F:lipid-linked peptidoglycan transporter activity"/>
    <property type="evidence" value="ECO:0007669"/>
    <property type="project" value="TreeGrafter"/>
</dbReference>
<evidence type="ECO:0000256" key="5">
    <source>
        <dbReference type="ARBA" id="ARBA00022960"/>
    </source>
</evidence>
<accession>A0A917RZD2</accession>
<dbReference type="GO" id="GO:0051301">
    <property type="term" value="P:cell division"/>
    <property type="evidence" value="ECO:0007669"/>
    <property type="project" value="InterPro"/>
</dbReference>
<feature type="transmembrane region" description="Helical" evidence="17">
    <location>
        <begin position="343"/>
        <end position="366"/>
    </location>
</feature>
<dbReference type="GO" id="GO:0008955">
    <property type="term" value="F:peptidoglycan glycosyltransferase activity"/>
    <property type="evidence" value="ECO:0007669"/>
    <property type="project" value="UniProtKB-EC"/>
</dbReference>
<proteinExistence type="inferred from homology"/>
<evidence type="ECO:0000256" key="2">
    <source>
        <dbReference type="ARBA" id="ARBA00022676"/>
    </source>
</evidence>
<reference evidence="18" key="2">
    <citation type="submission" date="2020-09" db="EMBL/GenBank/DDBJ databases">
        <authorList>
            <person name="Sun Q."/>
            <person name="Ohkuma M."/>
        </authorList>
    </citation>
    <scope>NUCLEOTIDE SEQUENCE</scope>
    <source>
        <strain evidence="18">JCM 15325</strain>
    </source>
</reference>
<dbReference type="GO" id="GO:0005886">
    <property type="term" value="C:plasma membrane"/>
    <property type="evidence" value="ECO:0007669"/>
    <property type="project" value="TreeGrafter"/>
</dbReference>
<feature type="transmembrane region" description="Helical" evidence="17">
    <location>
        <begin position="114"/>
        <end position="131"/>
    </location>
</feature>
<evidence type="ECO:0000256" key="16">
    <source>
        <dbReference type="ARBA" id="ARBA00049966"/>
    </source>
</evidence>
<feature type="transmembrane region" description="Helical" evidence="17">
    <location>
        <begin position="266"/>
        <end position="292"/>
    </location>
</feature>
<feature type="transmembrane region" description="Helical" evidence="17">
    <location>
        <begin position="76"/>
        <end position="94"/>
    </location>
</feature>
<keyword evidence="19" id="KW-1185">Reference proteome</keyword>
<keyword evidence="6" id="KW-0573">Peptidoglycan synthesis</keyword>
<protein>
    <recommendedName>
        <fullName evidence="12">Probable peptidoglycan glycosyltransferase FtsW</fullName>
        <ecNumber evidence="14">2.4.99.28</ecNumber>
    </recommendedName>
    <alternativeName>
        <fullName evidence="13">Cell division protein FtsW</fullName>
    </alternativeName>
    <alternativeName>
        <fullName evidence="10">Cell wall polymerase</fullName>
    </alternativeName>
    <alternativeName>
        <fullName evidence="9">Peptidoglycan polymerase</fullName>
    </alternativeName>
</protein>
<feature type="transmembrane region" description="Helical" evidence="17">
    <location>
        <begin position="143"/>
        <end position="160"/>
    </location>
</feature>
<evidence type="ECO:0000256" key="4">
    <source>
        <dbReference type="ARBA" id="ARBA00022692"/>
    </source>
</evidence>
<feature type="transmembrane region" description="Helical" evidence="17">
    <location>
        <begin position="12"/>
        <end position="31"/>
    </location>
</feature>
<dbReference type="Proteomes" id="UP000654670">
    <property type="component" value="Unassembled WGS sequence"/>
</dbReference>
<dbReference type="GO" id="GO:0032153">
    <property type="term" value="C:cell division site"/>
    <property type="evidence" value="ECO:0007669"/>
    <property type="project" value="TreeGrafter"/>
</dbReference>
<comment type="subcellular location">
    <subcellularLocation>
        <location evidence="1">Membrane</location>
        <topology evidence="1">Multi-pass membrane protein</topology>
    </subcellularLocation>
</comment>
<comment type="similarity">
    <text evidence="11">Belongs to the SEDS family. FtsW subfamily.</text>
</comment>
<evidence type="ECO:0000256" key="1">
    <source>
        <dbReference type="ARBA" id="ARBA00004141"/>
    </source>
</evidence>
<feature type="transmembrane region" description="Helical" evidence="17">
    <location>
        <begin position="166"/>
        <end position="183"/>
    </location>
</feature>
<evidence type="ECO:0000313" key="19">
    <source>
        <dbReference type="Proteomes" id="UP000654670"/>
    </source>
</evidence>
<keyword evidence="8 17" id="KW-0472">Membrane</keyword>
<comment type="catalytic activity">
    <reaction evidence="15">
        <text>[GlcNAc-(1-&gt;4)-Mur2Ac(oyl-L-Ala-gamma-D-Glu-L-Lys-D-Ala-D-Ala)](n)-di-trans,octa-cis-undecaprenyl diphosphate + beta-D-GlcNAc-(1-&gt;4)-Mur2Ac(oyl-L-Ala-gamma-D-Glu-L-Lys-D-Ala-D-Ala)-di-trans,octa-cis-undecaprenyl diphosphate = [GlcNAc-(1-&gt;4)-Mur2Ac(oyl-L-Ala-gamma-D-Glu-L-Lys-D-Ala-D-Ala)](n+1)-di-trans,octa-cis-undecaprenyl diphosphate + di-trans,octa-cis-undecaprenyl diphosphate + H(+)</text>
        <dbReference type="Rhea" id="RHEA:23708"/>
        <dbReference type="Rhea" id="RHEA-COMP:9602"/>
        <dbReference type="Rhea" id="RHEA-COMP:9603"/>
        <dbReference type="ChEBI" id="CHEBI:15378"/>
        <dbReference type="ChEBI" id="CHEBI:58405"/>
        <dbReference type="ChEBI" id="CHEBI:60033"/>
        <dbReference type="ChEBI" id="CHEBI:78435"/>
        <dbReference type="EC" id="2.4.99.28"/>
    </reaction>
</comment>
<feature type="transmembrane region" description="Helical" evidence="17">
    <location>
        <begin position="304"/>
        <end position="323"/>
    </location>
</feature>
<evidence type="ECO:0000256" key="17">
    <source>
        <dbReference type="SAM" id="Phobius"/>
    </source>
</evidence>
<keyword evidence="2" id="KW-0328">Glycosyltransferase</keyword>
<dbReference type="InterPro" id="IPR001182">
    <property type="entry name" value="FtsW/RodA"/>
</dbReference>
<dbReference type="GO" id="GO:0008360">
    <property type="term" value="P:regulation of cell shape"/>
    <property type="evidence" value="ECO:0007669"/>
    <property type="project" value="UniProtKB-KW"/>
</dbReference>
<evidence type="ECO:0000256" key="14">
    <source>
        <dbReference type="ARBA" id="ARBA00044770"/>
    </source>
</evidence>
<evidence type="ECO:0000256" key="12">
    <source>
        <dbReference type="ARBA" id="ARBA00041185"/>
    </source>
</evidence>
<gene>
    <name evidence="18" type="primary">ftsW</name>
    <name evidence="18" type="ORF">GCM10007968_06300</name>
</gene>
<organism evidence="18 19">
    <name type="scientific">Sporolactobacillus putidus</name>
    <dbReference type="NCBI Taxonomy" id="492735"/>
    <lineage>
        <taxon>Bacteria</taxon>
        <taxon>Bacillati</taxon>
        <taxon>Bacillota</taxon>
        <taxon>Bacilli</taxon>
        <taxon>Bacillales</taxon>
        <taxon>Sporolactobacillaceae</taxon>
        <taxon>Sporolactobacillus</taxon>
    </lineage>
</organism>
<evidence type="ECO:0000256" key="6">
    <source>
        <dbReference type="ARBA" id="ARBA00022984"/>
    </source>
</evidence>
<dbReference type="PANTHER" id="PTHR30474:SF2">
    <property type="entry name" value="PEPTIDOGLYCAN GLYCOSYLTRANSFERASE FTSW-RELATED"/>
    <property type="match status" value="1"/>
</dbReference>
<comment type="caution">
    <text evidence="18">The sequence shown here is derived from an EMBL/GenBank/DDBJ whole genome shotgun (WGS) entry which is preliminary data.</text>
</comment>
<dbReference type="PROSITE" id="PS00428">
    <property type="entry name" value="FTSW_RODA_SPOVE"/>
    <property type="match status" value="1"/>
</dbReference>
<dbReference type="EMBL" id="BMOK01000002">
    <property type="protein sequence ID" value="GGL44987.1"/>
    <property type="molecule type" value="Genomic_DNA"/>
</dbReference>
<evidence type="ECO:0000313" key="18">
    <source>
        <dbReference type="EMBL" id="GGL44987.1"/>
    </source>
</evidence>
<evidence type="ECO:0000256" key="11">
    <source>
        <dbReference type="ARBA" id="ARBA00038053"/>
    </source>
</evidence>
<dbReference type="RefSeq" id="WP_188801624.1">
    <property type="nucleotide sequence ID" value="NZ_BMOK01000002.1"/>
</dbReference>
<name>A0A917RZD2_9BACL</name>
<keyword evidence="3" id="KW-0808">Transferase</keyword>
<dbReference type="InterPro" id="IPR018365">
    <property type="entry name" value="Cell_cycle_FtsW-rel_CS"/>
</dbReference>
<dbReference type="Pfam" id="PF01098">
    <property type="entry name" value="FTSW_RODA_SPOVE"/>
    <property type="match status" value="1"/>
</dbReference>
<feature type="transmembrane region" description="Helical" evidence="17">
    <location>
        <begin position="188"/>
        <end position="207"/>
    </location>
</feature>
<evidence type="ECO:0000256" key="3">
    <source>
        <dbReference type="ARBA" id="ARBA00022679"/>
    </source>
</evidence>
<dbReference type="AlphaFoldDB" id="A0A917RZD2"/>
<dbReference type="GO" id="GO:0009252">
    <property type="term" value="P:peptidoglycan biosynthetic process"/>
    <property type="evidence" value="ECO:0007669"/>
    <property type="project" value="UniProtKB-KW"/>
</dbReference>
<evidence type="ECO:0000256" key="8">
    <source>
        <dbReference type="ARBA" id="ARBA00023136"/>
    </source>
</evidence>
<dbReference type="PANTHER" id="PTHR30474">
    <property type="entry name" value="CELL CYCLE PROTEIN"/>
    <property type="match status" value="1"/>
</dbReference>
<comment type="function">
    <text evidence="16">Peptidoglycan polymerase that is essential for cell division.</text>
</comment>
<keyword evidence="7 17" id="KW-1133">Transmembrane helix</keyword>
<evidence type="ECO:0000256" key="13">
    <source>
        <dbReference type="ARBA" id="ARBA00041418"/>
    </source>
</evidence>
<dbReference type="EC" id="2.4.99.28" evidence="14"/>
<evidence type="ECO:0000256" key="9">
    <source>
        <dbReference type="ARBA" id="ARBA00032370"/>
    </source>
</evidence>
<feature type="transmembrane region" description="Helical" evidence="17">
    <location>
        <begin position="51"/>
        <end position="69"/>
    </location>
</feature>
<evidence type="ECO:0000256" key="10">
    <source>
        <dbReference type="ARBA" id="ARBA00033270"/>
    </source>
</evidence>
<sequence length="386" mass="42723">MIKKLFRYYDYSLLVVMLLLLGFGLIMVYSAGSVWADLVLQKPSNYFFVRQLLWCLLSVPIGIFGMLFPYQAYRSFVKPLIIFSFFLLILLYFAGKTVNSAQSWFSLGTVSFEPAEIVKITLIFYMASVYSNKQKSISDFKTSVLPPLLIVMVFFILVAMQPDLGTALILIFISVVMVLCSGLKIRHLFFLGVSTCGFIGLMFVKFLSHYQTARFQAAYDPFSVANTTGRQLINSYIAIAAGGLTGRGLGQSIEKTGFLPEPQTDFIIAIIGEELGLIGILFVILCIAYLVFKGFVTAIRCKDVFGSLLAIGISSMLAIQTFVNLSAATGLIPITGVTLPFVSYGGSSLLIMIFSICVLMNISAFVNMRRSSIRTEGERENVTTLY</sequence>